<dbReference type="Gene3D" id="1.10.10.10">
    <property type="entry name" value="Winged helix-like DNA-binding domain superfamily/Winged helix DNA-binding domain"/>
    <property type="match status" value="1"/>
</dbReference>
<keyword evidence="2" id="KW-0238">DNA-binding</keyword>
<dbReference type="InterPro" id="IPR036390">
    <property type="entry name" value="WH_DNA-bd_sf"/>
</dbReference>
<reference evidence="6 7" key="1">
    <citation type="journal article" date="2019" name="Int. J. Syst. Evol. Microbiol.">
        <title>The Global Catalogue of Microorganisms (GCM) 10K type strain sequencing project: providing services to taxonomists for standard genome sequencing and annotation.</title>
        <authorList>
            <consortium name="The Broad Institute Genomics Platform"/>
            <consortium name="The Broad Institute Genome Sequencing Center for Infectious Disease"/>
            <person name="Wu L."/>
            <person name="Ma J."/>
        </authorList>
    </citation>
    <scope>NUCLEOTIDE SEQUENCE [LARGE SCALE GENOMIC DNA]</scope>
    <source>
        <strain evidence="6 7">JCM 15933</strain>
    </source>
</reference>
<evidence type="ECO:0000256" key="4">
    <source>
        <dbReference type="SAM" id="MobiDB-lite"/>
    </source>
</evidence>
<dbReference type="PROSITE" id="PS50987">
    <property type="entry name" value="HTH_ARSR_2"/>
    <property type="match status" value="1"/>
</dbReference>
<keyword evidence="3" id="KW-0804">Transcription</keyword>
<dbReference type="SMART" id="SM00418">
    <property type="entry name" value="HTH_ARSR"/>
    <property type="match status" value="1"/>
</dbReference>
<dbReference type="InterPro" id="IPR045981">
    <property type="entry name" value="DUF5937"/>
</dbReference>
<dbReference type="SUPFAM" id="SSF46785">
    <property type="entry name" value="Winged helix' DNA-binding domain"/>
    <property type="match status" value="1"/>
</dbReference>
<comment type="caution">
    <text evidence="6">The sequence shown here is derived from an EMBL/GenBank/DDBJ whole genome shotgun (WGS) entry which is preliminary data.</text>
</comment>
<keyword evidence="1" id="KW-0805">Transcription regulation</keyword>
<dbReference type="InterPro" id="IPR011991">
    <property type="entry name" value="ArsR-like_HTH"/>
</dbReference>
<evidence type="ECO:0000259" key="5">
    <source>
        <dbReference type="PROSITE" id="PS50987"/>
    </source>
</evidence>
<dbReference type="InterPro" id="IPR051081">
    <property type="entry name" value="HTH_MetalResp_TranReg"/>
</dbReference>
<proteinExistence type="predicted"/>
<feature type="region of interest" description="Disordered" evidence="4">
    <location>
        <begin position="1"/>
        <end position="52"/>
    </location>
</feature>
<dbReference type="Pfam" id="PF19361">
    <property type="entry name" value="DUF5937"/>
    <property type="match status" value="1"/>
</dbReference>
<evidence type="ECO:0000313" key="6">
    <source>
        <dbReference type="EMBL" id="GAA1519861.1"/>
    </source>
</evidence>
<gene>
    <name evidence="6" type="ORF">GCM10009827_039190</name>
</gene>
<dbReference type="PANTHER" id="PTHR33154">
    <property type="entry name" value="TRANSCRIPTIONAL REGULATOR, ARSR FAMILY"/>
    <property type="match status" value="1"/>
</dbReference>
<evidence type="ECO:0000256" key="3">
    <source>
        <dbReference type="ARBA" id="ARBA00023163"/>
    </source>
</evidence>
<feature type="domain" description="HTH arsR-type" evidence="5">
    <location>
        <begin position="328"/>
        <end position="420"/>
    </location>
</feature>
<dbReference type="Proteomes" id="UP001501470">
    <property type="component" value="Unassembled WGS sequence"/>
</dbReference>
<sequence length="420" mass="45387">MQHAQAVHHEKGPQETRAERVDGERGRIPGTESHGGNGAARDPARSRGLTGPVKRHHALAGRWHDWGVALTIDITGMPAERCVFAPSPLAELTSMLHVLAEPAHHPALQAWAGATLAGLKPALADRLLEAEFLWRSSRADFLVPGRPRPTLPAELDAVDAIPDETYVAAALVMSCGSPRLPRDLDLDRALELALARGPRQAAFAERLLADPSAVRAAVRELLEACAEAFFLDAWRQVEHQLAADARHKADLFARHGIEAALTAVSPAVTLDTGPGGTRIRIDKLQDSSTSATGDGVTFIPSVYGRPHLLTVHAPGWRPVVQYPAASQGRPLSMDLVRRRLDALAHPVRQRLCRTLARGPHTTGELAEAWHLTPPEVSRHLAVLKKAGLLQTTRRGRYVRHTLDLTATAALGADLLAALLR</sequence>
<dbReference type="InterPro" id="IPR036388">
    <property type="entry name" value="WH-like_DNA-bd_sf"/>
</dbReference>
<feature type="compositionally biased region" description="Basic and acidic residues" evidence="4">
    <location>
        <begin position="7"/>
        <end position="27"/>
    </location>
</feature>
<dbReference type="PRINTS" id="PR00778">
    <property type="entry name" value="HTHARSR"/>
</dbReference>
<evidence type="ECO:0000256" key="1">
    <source>
        <dbReference type="ARBA" id="ARBA00023015"/>
    </source>
</evidence>
<dbReference type="NCBIfam" id="NF033788">
    <property type="entry name" value="HTH_metalloreg"/>
    <property type="match status" value="1"/>
</dbReference>
<organism evidence="6 7">
    <name type="scientific">Dactylosporangium maewongense</name>
    <dbReference type="NCBI Taxonomy" id="634393"/>
    <lineage>
        <taxon>Bacteria</taxon>
        <taxon>Bacillati</taxon>
        <taxon>Actinomycetota</taxon>
        <taxon>Actinomycetes</taxon>
        <taxon>Micromonosporales</taxon>
        <taxon>Micromonosporaceae</taxon>
        <taxon>Dactylosporangium</taxon>
    </lineage>
</organism>
<dbReference type="Pfam" id="PF12840">
    <property type="entry name" value="HTH_20"/>
    <property type="match status" value="1"/>
</dbReference>
<dbReference type="CDD" id="cd00090">
    <property type="entry name" value="HTH_ARSR"/>
    <property type="match status" value="1"/>
</dbReference>
<name>A0ABN2AHW0_9ACTN</name>
<keyword evidence="7" id="KW-1185">Reference proteome</keyword>
<dbReference type="PANTHER" id="PTHR33154:SF33">
    <property type="entry name" value="TRANSCRIPTIONAL REPRESSOR SDPR"/>
    <property type="match status" value="1"/>
</dbReference>
<protein>
    <submittedName>
        <fullName evidence="6">DUF5937 family protein</fullName>
    </submittedName>
</protein>
<evidence type="ECO:0000313" key="7">
    <source>
        <dbReference type="Proteomes" id="UP001501470"/>
    </source>
</evidence>
<accession>A0ABN2AHW0</accession>
<dbReference type="InterPro" id="IPR001845">
    <property type="entry name" value="HTH_ArsR_DNA-bd_dom"/>
</dbReference>
<evidence type="ECO:0000256" key="2">
    <source>
        <dbReference type="ARBA" id="ARBA00023125"/>
    </source>
</evidence>
<dbReference type="EMBL" id="BAAAQD010000007">
    <property type="protein sequence ID" value="GAA1519861.1"/>
    <property type="molecule type" value="Genomic_DNA"/>
</dbReference>